<dbReference type="InterPro" id="IPR003599">
    <property type="entry name" value="Ig_sub"/>
</dbReference>
<evidence type="ECO:0000259" key="1">
    <source>
        <dbReference type="PROSITE" id="PS50835"/>
    </source>
</evidence>
<dbReference type="PANTHER" id="PTHR46484">
    <property type="entry name" value="SI:CH211-171H4.5-RELATED"/>
    <property type="match status" value="1"/>
</dbReference>
<dbReference type="Pfam" id="PF07686">
    <property type="entry name" value="V-set"/>
    <property type="match status" value="1"/>
</dbReference>
<dbReference type="Gene3D" id="2.60.40.10">
    <property type="entry name" value="Immunoglobulins"/>
    <property type="match status" value="2"/>
</dbReference>
<dbReference type="PROSITE" id="PS50835">
    <property type="entry name" value="IG_LIKE"/>
    <property type="match status" value="1"/>
</dbReference>
<dbReference type="InterPro" id="IPR013106">
    <property type="entry name" value="Ig_V-set"/>
</dbReference>
<organism evidence="2 3">
    <name type="scientific">Erpetoichthys calabaricus</name>
    <name type="common">Rope fish</name>
    <name type="synonym">Calamoichthys calabaricus</name>
    <dbReference type="NCBI Taxonomy" id="27687"/>
    <lineage>
        <taxon>Eukaryota</taxon>
        <taxon>Metazoa</taxon>
        <taxon>Chordata</taxon>
        <taxon>Craniata</taxon>
        <taxon>Vertebrata</taxon>
        <taxon>Euteleostomi</taxon>
        <taxon>Actinopterygii</taxon>
        <taxon>Polypteriformes</taxon>
        <taxon>Polypteridae</taxon>
        <taxon>Erpetoichthys</taxon>
    </lineage>
</organism>
<dbReference type="AlphaFoldDB" id="A0A8C4XHX0"/>
<dbReference type="InterPro" id="IPR007110">
    <property type="entry name" value="Ig-like_dom"/>
</dbReference>
<reference evidence="2" key="2">
    <citation type="submission" date="2025-08" db="UniProtKB">
        <authorList>
            <consortium name="Ensembl"/>
        </authorList>
    </citation>
    <scope>IDENTIFICATION</scope>
</reference>
<proteinExistence type="predicted"/>
<dbReference type="Proteomes" id="UP000694620">
    <property type="component" value="Chromosome 17"/>
</dbReference>
<dbReference type="Ensembl" id="ENSECRT00000032794.1">
    <property type="protein sequence ID" value="ENSECRP00000032082.1"/>
    <property type="gene ID" value="ENSECRG00000021747.1"/>
</dbReference>
<feature type="domain" description="Ig-like" evidence="1">
    <location>
        <begin position="140"/>
        <end position="231"/>
    </location>
</feature>
<reference evidence="2" key="3">
    <citation type="submission" date="2025-09" db="UniProtKB">
        <authorList>
            <consortium name="Ensembl"/>
        </authorList>
    </citation>
    <scope>IDENTIFICATION</scope>
</reference>
<name>A0A8C4XHX0_ERPCA</name>
<dbReference type="SMART" id="SM00409">
    <property type="entry name" value="IG"/>
    <property type="match status" value="2"/>
</dbReference>
<dbReference type="InterPro" id="IPR036179">
    <property type="entry name" value="Ig-like_dom_sf"/>
</dbReference>
<accession>A0A8C4XHX0</accession>
<keyword evidence="3" id="KW-1185">Reference proteome</keyword>
<reference evidence="2" key="1">
    <citation type="submission" date="2021-06" db="EMBL/GenBank/DDBJ databases">
        <authorList>
            <consortium name="Wellcome Sanger Institute Data Sharing"/>
        </authorList>
    </citation>
    <scope>NUCLEOTIDE SEQUENCE [LARGE SCALE GENOMIC DNA]</scope>
</reference>
<evidence type="ECO:0000313" key="2">
    <source>
        <dbReference type="Ensembl" id="ENSECRP00000032082.1"/>
    </source>
</evidence>
<protein>
    <recommendedName>
        <fullName evidence="1">Ig-like domain-containing protein</fullName>
    </recommendedName>
</protein>
<sequence length="244" mass="27010">VQSASSFFIFYLSGFSFCAASWNLKLPRSMSVVERSCVIIPCSFSPVFKVTSIHWYQFASIGYPKVFDSKEPWSALSEFKGRTGLVGKVEDGNCTLKISGARMSDSGVRLYVWLNPDQYSNFKFYDQTVQLLVSGQVPAPQMFQPTELAEGRLATVHCEVVHACPDSPPVLTWSRDDGVVTVDHFAKDAVGNWKMKSAFSWTASHIDDGKKLSCTVQHEGGRMAVSSVTLKVNLYTQSGMHTGH</sequence>
<dbReference type="PANTHER" id="PTHR46484:SF1">
    <property type="entry name" value="SCHWANN CELL MYELIN PROTEIN-RELATED"/>
    <property type="match status" value="1"/>
</dbReference>
<dbReference type="InterPro" id="IPR013783">
    <property type="entry name" value="Ig-like_fold"/>
</dbReference>
<dbReference type="SUPFAM" id="SSF48726">
    <property type="entry name" value="Immunoglobulin"/>
    <property type="match status" value="2"/>
</dbReference>
<evidence type="ECO:0000313" key="3">
    <source>
        <dbReference type="Proteomes" id="UP000694620"/>
    </source>
</evidence>
<dbReference type="GeneTree" id="ENSGT01150000286924"/>